<feature type="signal peptide" evidence="8">
    <location>
        <begin position="1"/>
        <end position="27"/>
    </location>
</feature>
<proteinExistence type="inferred from homology"/>
<evidence type="ECO:0000256" key="1">
    <source>
        <dbReference type="ARBA" id="ARBA00004418"/>
    </source>
</evidence>
<protein>
    <recommendedName>
        <fullName evidence="4">Alginate biosynthesis protein AlgF</fullName>
    </recommendedName>
</protein>
<dbReference type="GO" id="GO:0042597">
    <property type="term" value="C:periplasmic space"/>
    <property type="evidence" value="ECO:0007669"/>
    <property type="project" value="UniProtKB-SubCell"/>
</dbReference>
<evidence type="ECO:0000256" key="8">
    <source>
        <dbReference type="SAM" id="SignalP"/>
    </source>
</evidence>
<evidence type="ECO:0000256" key="6">
    <source>
        <dbReference type="ARBA" id="ARBA00022764"/>
    </source>
</evidence>
<evidence type="ECO:0000313" key="10">
    <source>
        <dbReference type="Proteomes" id="UP000494111"/>
    </source>
</evidence>
<evidence type="ECO:0000256" key="5">
    <source>
        <dbReference type="ARBA" id="ARBA00022729"/>
    </source>
</evidence>
<evidence type="ECO:0000256" key="2">
    <source>
        <dbReference type="ARBA" id="ARBA00005182"/>
    </source>
</evidence>
<dbReference type="UniPathway" id="UPA00286"/>
<keyword evidence="5 8" id="KW-0732">Signal</keyword>
<feature type="chain" id="PRO_5028814747" description="Alginate biosynthesis protein AlgF" evidence="8">
    <location>
        <begin position="28"/>
        <end position="228"/>
    </location>
</feature>
<keyword evidence="6" id="KW-0574">Periplasm</keyword>
<dbReference type="InterPro" id="IPR035422">
    <property type="entry name" value="AlgF"/>
</dbReference>
<dbReference type="GO" id="GO:0042121">
    <property type="term" value="P:alginic acid biosynthetic process"/>
    <property type="evidence" value="ECO:0007669"/>
    <property type="project" value="UniProtKB-UniPathway"/>
</dbReference>
<dbReference type="AlphaFoldDB" id="A0A6S6ZA72"/>
<sequence length="228" mass="23161">MTRRIRFPALALASALGLAAIGGAAHAEGVFAQLYAARPPAGSSFVRVVNPEVGPFRVQVANGPSQEIGPTKPASTYAIVKGNQAFNVLVDGKPVASLQVAPDTFSTLVVHRDGVKVTYALVDDSNGAQDALKAELRFYNLAADCPAAALAVSPTGPTLFQDVKPGASAARAINPVKASLAAGCGTVLSPSVPLPALQPGDHYSLFLTGGATAPTLSGQVSATDPYSK</sequence>
<comment type="pathway">
    <text evidence="2">Glycan biosynthesis; alginate biosynthesis.</text>
</comment>
<dbReference type="Pfam" id="PF11182">
    <property type="entry name" value="AlgF"/>
    <property type="match status" value="1"/>
</dbReference>
<reference evidence="9 10" key="1">
    <citation type="submission" date="2020-04" db="EMBL/GenBank/DDBJ databases">
        <authorList>
            <person name="De Canck E."/>
        </authorList>
    </citation>
    <scope>NUCLEOTIDE SEQUENCE [LARGE SCALE GENOMIC DNA]</scope>
    <source>
        <strain evidence="9 10">LMG 3458</strain>
    </source>
</reference>
<accession>A0A6S6ZA72</accession>
<evidence type="ECO:0000256" key="3">
    <source>
        <dbReference type="ARBA" id="ARBA00010033"/>
    </source>
</evidence>
<dbReference type="Proteomes" id="UP000494111">
    <property type="component" value="Unassembled WGS sequence"/>
</dbReference>
<comment type="subcellular location">
    <subcellularLocation>
        <location evidence="1">Periplasm</location>
    </subcellularLocation>
</comment>
<dbReference type="EMBL" id="CADIJO010000001">
    <property type="protein sequence ID" value="CAB3657824.1"/>
    <property type="molecule type" value="Genomic_DNA"/>
</dbReference>
<name>A0A6S6ZA72_9BURK</name>
<comment type="similarity">
    <text evidence="3">Belongs to the AlgF family.</text>
</comment>
<evidence type="ECO:0000256" key="7">
    <source>
        <dbReference type="ARBA" id="ARBA00022841"/>
    </source>
</evidence>
<organism evidence="9 10">
    <name type="scientific">Achromobacter deleyi</name>
    <dbReference type="NCBI Taxonomy" id="1353891"/>
    <lineage>
        <taxon>Bacteria</taxon>
        <taxon>Pseudomonadati</taxon>
        <taxon>Pseudomonadota</taxon>
        <taxon>Betaproteobacteria</taxon>
        <taxon>Burkholderiales</taxon>
        <taxon>Alcaligenaceae</taxon>
        <taxon>Achromobacter</taxon>
    </lineage>
</organism>
<evidence type="ECO:0000256" key="4">
    <source>
        <dbReference type="ARBA" id="ARBA00013964"/>
    </source>
</evidence>
<gene>
    <name evidence="9" type="ORF">LMG3458_00423</name>
</gene>
<evidence type="ECO:0000313" key="9">
    <source>
        <dbReference type="EMBL" id="CAB3657824.1"/>
    </source>
</evidence>
<keyword evidence="7" id="KW-0016">Alginate biosynthesis</keyword>
<dbReference type="RefSeq" id="WP_175195902.1">
    <property type="nucleotide sequence ID" value="NZ_CADIJO010000001.1"/>
</dbReference>